<feature type="domain" description="Calcineurin-like phosphoesterase" evidence="3">
    <location>
        <begin position="32"/>
        <end position="171"/>
    </location>
</feature>
<comment type="cofactor">
    <cofactor evidence="2">
        <name>a divalent metal cation</name>
        <dbReference type="ChEBI" id="CHEBI:60240"/>
    </cofactor>
</comment>
<evidence type="ECO:0000313" key="5">
    <source>
        <dbReference type="EMBL" id="RMR11634.1"/>
    </source>
</evidence>
<dbReference type="InterPro" id="IPR041802">
    <property type="entry name" value="MPP_YfcE"/>
</dbReference>
<dbReference type="EMBL" id="RBRQ01000115">
    <property type="protein sequence ID" value="RMR11634.1"/>
    <property type="molecule type" value="Genomic_DNA"/>
</dbReference>
<dbReference type="AlphaFoldDB" id="A0A3M4S9L5"/>
<evidence type="ECO:0000313" key="4">
    <source>
        <dbReference type="EMBL" id="RMO72660.1"/>
    </source>
</evidence>
<accession>A0A3M4S9L5</accession>
<reference evidence="6 7" key="1">
    <citation type="submission" date="2018-08" db="EMBL/GenBank/DDBJ databases">
        <title>Recombination of ecologically and evolutionarily significant loci maintains genetic cohesion in the Pseudomonas syringae species complex.</title>
        <authorList>
            <person name="Dillon M."/>
            <person name="Thakur S."/>
            <person name="Almeida R.N.D."/>
            <person name="Weir B.S."/>
            <person name="Guttman D.S."/>
        </authorList>
    </citation>
    <scope>NUCLEOTIDE SEQUENCE [LARGE SCALE GENOMIC DNA]</scope>
    <source>
        <strain evidence="4 7">ICMP 2732</strain>
        <strain evidence="5 6">ICMP 8670</strain>
    </source>
</reference>
<dbReference type="NCBIfam" id="TIGR00040">
    <property type="entry name" value="yfcE"/>
    <property type="match status" value="1"/>
</dbReference>
<protein>
    <recommendedName>
        <fullName evidence="2">Phosphoesterase</fullName>
        <ecNumber evidence="2">3.1.4.-</ecNumber>
    </recommendedName>
</protein>
<proteinExistence type="inferred from homology"/>
<gene>
    <name evidence="5" type="ORF">ALP92_04718</name>
    <name evidence="4" type="ORF">ALQ36_04998</name>
</gene>
<dbReference type="Proteomes" id="UP000281350">
    <property type="component" value="Unassembled WGS sequence"/>
</dbReference>
<dbReference type="Pfam" id="PF12850">
    <property type="entry name" value="Metallophos_2"/>
    <property type="match status" value="1"/>
</dbReference>
<dbReference type="InterPro" id="IPR000979">
    <property type="entry name" value="Phosphodiesterase_MJ0936/Vps29"/>
</dbReference>
<evidence type="ECO:0000313" key="6">
    <source>
        <dbReference type="Proteomes" id="UP000276615"/>
    </source>
</evidence>
<sequence>METGHGQWLAAGRARATGYTARPPCPDPRHCMKVGVISDTHGLLRSEAIAALEGCEQIIHAGDIGSQDIVEQLGAIAPLHIVRGNNDVDAEWATSIADHLRFDIEGWQVLLVHDIADVPALLDGSVKLVVTGHSHKPLIEWRGNTLYLNPGSAGRRRFKLPVTLALLEVSSDAMEPRLVQLLD</sequence>
<dbReference type="PANTHER" id="PTHR43165">
    <property type="entry name" value="METALLOPHOSPHOESTERASE"/>
    <property type="match status" value="1"/>
</dbReference>
<keyword evidence="2" id="KW-0479">Metal-binding</keyword>
<dbReference type="InterPro" id="IPR029052">
    <property type="entry name" value="Metallo-depent_PP-like"/>
</dbReference>
<evidence type="ECO:0000256" key="1">
    <source>
        <dbReference type="ARBA" id="ARBA00008950"/>
    </source>
</evidence>
<dbReference type="Proteomes" id="UP000276615">
    <property type="component" value="Unassembled WGS sequence"/>
</dbReference>
<comment type="caution">
    <text evidence="5">The sequence shown here is derived from an EMBL/GenBank/DDBJ whole genome shotgun (WGS) entry which is preliminary data.</text>
</comment>
<dbReference type="SUPFAM" id="SSF56300">
    <property type="entry name" value="Metallo-dependent phosphatases"/>
    <property type="match status" value="1"/>
</dbReference>
<dbReference type="GO" id="GO:0046872">
    <property type="term" value="F:metal ion binding"/>
    <property type="evidence" value="ECO:0007669"/>
    <property type="project" value="UniProtKB-KW"/>
</dbReference>
<evidence type="ECO:0000259" key="3">
    <source>
        <dbReference type="Pfam" id="PF12850"/>
    </source>
</evidence>
<name>A0A3M4S9L5_9PSED</name>
<organism evidence="5 6">
    <name type="scientific">Pseudomonas syringae pv. primulae</name>
    <dbReference type="NCBI Taxonomy" id="251707"/>
    <lineage>
        <taxon>Bacteria</taxon>
        <taxon>Pseudomonadati</taxon>
        <taxon>Pseudomonadota</taxon>
        <taxon>Gammaproteobacteria</taxon>
        <taxon>Pseudomonadales</taxon>
        <taxon>Pseudomonadaceae</taxon>
        <taxon>Pseudomonas</taxon>
    </lineage>
</organism>
<evidence type="ECO:0000313" key="7">
    <source>
        <dbReference type="Proteomes" id="UP000281350"/>
    </source>
</evidence>
<dbReference type="GO" id="GO:0016787">
    <property type="term" value="F:hydrolase activity"/>
    <property type="evidence" value="ECO:0007669"/>
    <property type="project" value="UniProtKB-UniRule"/>
</dbReference>
<evidence type="ECO:0000256" key="2">
    <source>
        <dbReference type="RuleBase" id="RU362039"/>
    </source>
</evidence>
<dbReference type="CDD" id="cd00841">
    <property type="entry name" value="MPP_YfcE"/>
    <property type="match status" value="1"/>
</dbReference>
<dbReference type="InterPro" id="IPR053193">
    <property type="entry name" value="MetalloPDE_YfcE-like"/>
</dbReference>
<dbReference type="EMBL" id="RBPY01000147">
    <property type="protein sequence ID" value="RMO72660.1"/>
    <property type="molecule type" value="Genomic_DNA"/>
</dbReference>
<dbReference type="Gene3D" id="3.60.21.10">
    <property type="match status" value="1"/>
</dbReference>
<dbReference type="InterPro" id="IPR024654">
    <property type="entry name" value="Calcineurin-like_PHP_lpxH"/>
</dbReference>
<dbReference type="PANTHER" id="PTHR43165:SF1">
    <property type="entry name" value="PHOSPHODIESTERASE MJ0936"/>
    <property type="match status" value="1"/>
</dbReference>
<comment type="similarity">
    <text evidence="1 2">Belongs to the metallophosphoesterase superfamily. YfcE family.</text>
</comment>
<dbReference type="EC" id="3.1.4.-" evidence="2"/>